<organism evidence="1 2">
    <name type="scientific">Eumeta variegata</name>
    <name type="common">Bagworm moth</name>
    <name type="synonym">Eumeta japonica</name>
    <dbReference type="NCBI Taxonomy" id="151549"/>
    <lineage>
        <taxon>Eukaryota</taxon>
        <taxon>Metazoa</taxon>
        <taxon>Ecdysozoa</taxon>
        <taxon>Arthropoda</taxon>
        <taxon>Hexapoda</taxon>
        <taxon>Insecta</taxon>
        <taxon>Pterygota</taxon>
        <taxon>Neoptera</taxon>
        <taxon>Endopterygota</taxon>
        <taxon>Lepidoptera</taxon>
        <taxon>Glossata</taxon>
        <taxon>Ditrysia</taxon>
        <taxon>Tineoidea</taxon>
        <taxon>Psychidae</taxon>
        <taxon>Oiketicinae</taxon>
        <taxon>Eumeta</taxon>
    </lineage>
</organism>
<protein>
    <submittedName>
        <fullName evidence="1">Uncharacterized protein</fullName>
    </submittedName>
</protein>
<dbReference type="OrthoDB" id="10017160at2759"/>
<name>A0A4C1SPW2_EUMVA</name>
<comment type="caution">
    <text evidence="1">The sequence shown here is derived from an EMBL/GenBank/DDBJ whole genome shotgun (WGS) entry which is preliminary data.</text>
</comment>
<dbReference type="Proteomes" id="UP000299102">
    <property type="component" value="Unassembled WGS sequence"/>
</dbReference>
<keyword evidence="2" id="KW-1185">Reference proteome</keyword>
<proteinExistence type="predicted"/>
<accession>A0A4C1SPW2</accession>
<reference evidence="1 2" key="1">
    <citation type="journal article" date="2019" name="Commun. Biol.">
        <title>The bagworm genome reveals a unique fibroin gene that provides high tensile strength.</title>
        <authorList>
            <person name="Kono N."/>
            <person name="Nakamura H."/>
            <person name="Ohtoshi R."/>
            <person name="Tomita M."/>
            <person name="Numata K."/>
            <person name="Arakawa K."/>
        </authorList>
    </citation>
    <scope>NUCLEOTIDE SEQUENCE [LARGE SCALE GENOMIC DNA]</scope>
</reference>
<evidence type="ECO:0000313" key="2">
    <source>
        <dbReference type="Proteomes" id="UP000299102"/>
    </source>
</evidence>
<dbReference type="EMBL" id="BGZK01000012">
    <property type="protein sequence ID" value="GBP04025.1"/>
    <property type="molecule type" value="Genomic_DNA"/>
</dbReference>
<gene>
    <name evidence="1" type="ORF">EVAR_74791_1</name>
</gene>
<sequence>MPPLFDGVWFFVTSSAKIKKYHSKDFQWHSTTKALPLLCSVGPSTATVYRSFNEFKRARAASADKERSGRPLSAVTDKNVLAVKNLIQKEKRMT</sequence>
<evidence type="ECO:0000313" key="1">
    <source>
        <dbReference type="EMBL" id="GBP04025.1"/>
    </source>
</evidence>
<dbReference type="AlphaFoldDB" id="A0A4C1SPW2"/>